<organism evidence="7 8">
    <name type="scientific">Occallatibacter riparius</name>
    <dbReference type="NCBI Taxonomy" id="1002689"/>
    <lineage>
        <taxon>Bacteria</taxon>
        <taxon>Pseudomonadati</taxon>
        <taxon>Acidobacteriota</taxon>
        <taxon>Terriglobia</taxon>
        <taxon>Terriglobales</taxon>
        <taxon>Acidobacteriaceae</taxon>
        <taxon>Occallatibacter</taxon>
    </lineage>
</organism>
<feature type="compositionally biased region" description="Low complexity" evidence="4">
    <location>
        <begin position="405"/>
        <end position="419"/>
    </location>
</feature>
<dbReference type="KEGG" id="orp:MOP44_12425"/>
<evidence type="ECO:0000256" key="4">
    <source>
        <dbReference type="SAM" id="MobiDB-lite"/>
    </source>
</evidence>
<keyword evidence="1 5" id="KW-0732">Signal</keyword>
<evidence type="ECO:0000256" key="3">
    <source>
        <dbReference type="ARBA" id="ARBA00023237"/>
    </source>
</evidence>
<evidence type="ECO:0000256" key="1">
    <source>
        <dbReference type="ARBA" id="ARBA00022729"/>
    </source>
</evidence>
<feature type="domain" description="Outer membrane lipoprotein BamD-like" evidence="6">
    <location>
        <begin position="50"/>
        <end position="235"/>
    </location>
</feature>
<dbReference type="NCBIfam" id="TIGR03302">
    <property type="entry name" value="OM_YfiO"/>
    <property type="match status" value="1"/>
</dbReference>
<dbReference type="Gene3D" id="1.25.40.10">
    <property type="entry name" value="Tetratricopeptide repeat domain"/>
    <property type="match status" value="1"/>
</dbReference>
<dbReference type="RefSeq" id="WP_260796360.1">
    <property type="nucleotide sequence ID" value="NZ_CP093313.1"/>
</dbReference>
<feature type="region of interest" description="Disordered" evidence="4">
    <location>
        <begin position="25"/>
        <end position="49"/>
    </location>
</feature>
<feature type="signal peptide" evidence="5">
    <location>
        <begin position="1"/>
        <end position="25"/>
    </location>
</feature>
<dbReference type="InterPro" id="IPR011990">
    <property type="entry name" value="TPR-like_helical_dom_sf"/>
</dbReference>
<proteinExistence type="predicted"/>
<protein>
    <submittedName>
        <fullName evidence="7">Outer membrane protein assembly factor BamD</fullName>
    </submittedName>
</protein>
<feature type="region of interest" description="Disordered" evidence="4">
    <location>
        <begin position="364"/>
        <end position="513"/>
    </location>
</feature>
<evidence type="ECO:0000259" key="6">
    <source>
        <dbReference type="Pfam" id="PF13525"/>
    </source>
</evidence>
<dbReference type="InterPro" id="IPR017689">
    <property type="entry name" value="BamD"/>
</dbReference>
<accession>A0A9J7BV21</accession>
<dbReference type="Pfam" id="PF13525">
    <property type="entry name" value="YfiO"/>
    <property type="match status" value="1"/>
</dbReference>
<dbReference type="Proteomes" id="UP001059380">
    <property type="component" value="Chromosome"/>
</dbReference>
<feature type="compositionally biased region" description="Polar residues" evidence="4">
    <location>
        <begin position="37"/>
        <end position="49"/>
    </location>
</feature>
<dbReference type="EMBL" id="CP093313">
    <property type="protein sequence ID" value="UWZ86723.1"/>
    <property type="molecule type" value="Genomic_DNA"/>
</dbReference>
<keyword evidence="8" id="KW-1185">Reference proteome</keyword>
<dbReference type="InterPro" id="IPR039565">
    <property type="entry name" value="BamD-like"/>
</dbReference>
<sequence length="513" mass="55573">MNRYSNRMVAGALAALLLTSASAYSREKQPKKKKNQDLSANPLANVNSKQPDKELFDKAMLALKKGKFDVARLDLQTMLNTYPDSEYKMRAKLAVGDSWFKEGGTAALTQAEAEYKDFITFFPDAPEAAEAQMKVGDIYYQQMEKPDRDFNNAVNAEREYRNMINMFPDSTLIPRAKQKLRDVQEVLAERESQIGLYYLSKENYPASIARLQTVADTYPLYSKGDQTLLSIGDAYAGEARLWAMSKASGAVKERMRALYLDKAAQAYGKVVTRYPMAPHVEDARDRLVAMNRPVPEATAAQVAENKAEQDSEQPIRFTDTILGLIKRGPTVVQAVHVGDPSLQDAKRTLAPDITKENVAYFKEATGQPVENPNGAKPTGANEPPRSDRPSEAPVQTGGEGGTGVGVQIVGAPGAGAVPATSGNTNPATVGSGVGNSADPNALVKPIVPETRAMPQAEKPAAAPDQINDIKPGQNQQTADAAANSKQKKPKADLSEESSSKKKKKKGLGKLNPF</sequence>
<feature type="compositionally biased region" description="Basic and acidic residues" evidence="4">
    <location>
        <begin position="489"/>
        <end position="499"/>
    </location>
</feature>
<evidence type="ECO:0000313" key="7">
    <source>
        <dbReference type="EMBL" id="UWZ86723.1"/>
    </source>
</evidence>
<evidence type="ECO:0000313" key="8">
    <source>
        <dbReference type="Proteomes" id="UP001059380"/>
    </source>
</evidence>
<evidence type="ECO:0000256" key="5">
    <source>
        <dbReference type="SAM" id="SignalP"/>
    </source>
</evidence>
<evidence type="ECO:0000256" key="2">
    <source>
        <dbReference type="ARBA" id="ARBA00023136"/>
    </source>
</evidence>
<reference evidence="7" key="1">
    <citation type="submission" date="2021-04" db="EMBL/GenBank/DDBJ databases">
        <title>Phylogenetic analysis of Acidobacteriaceae.</title>
        <authorList>
            <person name="Qiu L."/>
            <person name="Zhang Q."/>
        </authorList>
    </citation>
    <scope>NUCLEOTIDE SEQUENCE</scope>
    <source>
        <strain evidence="7">DSM 25168</strain>
    </source>
</reference>
<name>A0A9J7BV21_9BACT</name>
<keyword evidence="3" id="KW-0998">Cell outer membrane</keyword>
<keyword evidence="2" id="KW-0472">Membrane</keyword>
<feature type="chain" id="PRO_5039950093" evidence="5">
    <location>
        <begin position="26"/>
        <end position="513"/>
    </location>
</feature>
<dbReference type="AlphaFoldDB" id="A0A9J7BV21"/>
<gene>
    <name evidence="7" type="primary">bamD</name>
    <name evidence="7" type="ORF">MOP44_12425</name>
</gene>